<dbReference type="PANTHER" id="PTHR43540">
    <property type="entry name" value="PEROXYUREIDOACRYLATE/UREIDOACRYLATE AMIDOHYDROLASE-RELATED"/>
    <property type="match status" value="1"/>
</dbReference>
<dbReference type="Pfam" id="PF00857">
    <property type="entry name" value="Isochorismatase"/>
    <property type="match status" value="1"/>
</dbReference>
<dbReference type="InterPro" id="IPR050272">
    <property type="entry name" value="Isochorismatase-like_hydrls"/>
</dbReference>
<reference evidence="4 5" key="1">
    <citation type="submission" date="2016-03" db="EMBL/GenBank/DDBJ databases">
        <title>Pediococcus and Lactobacillus from brewery environment - whole genome sequencing and assembly.</title>
        <authorList>
            <person name="Behr J."/>
            <person name="Geissler A.J."/>
            <person name="Vogel R.F."/>
        </authorList>
    </citation>
    <scope>NUCLEOTIDE SEQUENCE [LARGE SCALE GENOMIC DNA]</scope>
    <source>
        <strain evidence="4 5">TMW 1.1995</strain>
    </source>
</reference>
<evidence type="ECO:0000313" key="5">
    <source>
        <dbReference type="Proteomes" id="UP000093267"/>
    </source>
</evidence>
<gene>
    <name evidence="4" type="ORF">AYR63_01690</name>
</gene>
<name>A0A1B2IVC9_9LACO</name>
<keyword evidence="5" id="KW-1185">Reference proteome</keyword>
<comment type="similarity">
    <text evidence="1">Belongs to the isochorismatase family.</text>
</comment>
<dbReference type="SUPFAM" id="SSF52499">
    <property type="entry name" value="Isochorismatase-like hydrolases"/>
    <property type="match status" value="1"/>
</dbReference>
<dbReference type="InterPro" id="IPR036380">
    <property type="entry name" value="Isochorismatase-like_sf"/>
</dbReference>
<dbReference type="OrthoDB" id="2299335at2"/>
<sequence length="177" mass="19166">MTAKQEQKSALVVLDLVTLAQFLGKRVFRTVDDATFDAVVSRNDLLISAFAVKELPAFIVNLELTGLLRGLNPRLSRPLLSDEALAAGTMIAKHGPSGFEKSDLQARLQARGVEKLYVTGFSTDNAVKKTIADAEALGYQAIAVSDAALARNSATQERQIREFHEVISAKGLLRALE</sequence>
<evidence type="ECO:0000313" key="4">
    <source>
        <dbReference type="EMBL" id="ANZ65978.1"/>
    </source>
</evidence>
<accession>A0A1B2IVC9</accession>
<dbReference type="Gene3D" id="3.40.50.850">
    <property type="entry name" value="Isochorismatase-like"/>
    <property type="match status" value="1"/>
</dbReference>
<dbReference type="STRING" id="240427.AYR62_01260"/>
<dbReference type="EMBL" id="CP014924">
    <property type="protein sequence ID" value="ANZ65978.1"/>
    <property type="molecule type" value="Genomic_DNA"/>
</dbReference>
<dbReference type="GO" id="GO:0016787">
    <property type="term" value="F:hydrolase activity"/>
    <property type="evidence" value="ECO:0007669"/>
    <property type="project" value="UniProtKB-KW"/>
</dbReference>
<evidence type="ECO:0000256" key="1">
    <source>
        <dbReference type="ARBA" id="ARBA00006336"/>
    </source>
</evidence>
<dbReference type="Proteomes" id="UP000093267">
    <property type="component" value="Chromosome"/>
</dbReference>
<organism evidence="4 5">
    <name type="scientific">Secundilactobacillus paracollinoides</name>
    <dbReference type="NCBI Taxonomy" id="240427"/>
    <lineage>
        <taxon>Bacteria</taxon>
        <taxon>Bacillati</taxon>
        <taxon>Bacillota</taxon>
        <taxon>Bacilli</taxon>
        <taxon>Lactobacillales</taxon>
        <taxon>Lactobacillaceae</taxon>
        <taxon>Secundilactobacillus</taxon>
    </lineage>
</organism>
<dbReference type="RefSeq" id="WP_054711675.1">
    <property type="nucleotide sequence ID" value="NZ_CP014912.1"/>
</dbReference>
<dbReference type="AlphaFoldDB" id="A0A1B2IVC9"/>
<evidence type="ECO:0000256" key="2">
    <source>
        <dbReference type="ARBA" id="ARBA00022801"/>
    </source>
</evidence>
<evidence type="ECO:0000259" key="3">
    <source>
        <dbReference type="Pfam" id="PF00857"/>
    </source>
</evidence>
<dbReference type="InterPro" id="IPR000868">
    <property type="entry name" value="Isochorismatase-like_dom"/>
</dbReference>
<feature type="domain" description="Isochorismatase-like" evidence="3">
    <location>
        <begin position="10"/>
        <end position="164"/>
    </location>
</feature>
<keyword evidence="2" id="KW-0378">Hydrolase</keyword>
<protein>
    <recommendedName>
        <fullName evidence="3">Isochorismatase-like domain-containing protein</fullName>
    </recommendedName>
</protein>
<proteinExistence type="inferred from homology"/>